<evidence type="ECO:0000256" key="1">
    <source>
        <dbReference type="SAM" id="MobiDB-lite"/>
    </source>
</evidence>
<reference evidence="2" key="1">
    <citation type="journal article" date="2020" name="Nature">
        <title>Giant virus diversity and host interactions through global metagenomics.</title>
        <authorList>
            <person name="Schulz F."/>
            <person name="Roux S."/>
            <person name="Paez-Espino D."/>
            <person name="Jungbluth S."/>
            <person name="Walsh D.A."/>
            <person name="Denef V.J."/>
            <person name="McMahon K.D."/>
            <person name="Konstantinidis K.T."/>
            <person name="Eloe-Fadrosh E.A."/>
            <person name="Kyrpides N.C."/>
            <person name="Woyke T."/>
        </authorList>
    </citation>
    <scope>NUCLEOTIDE SEQUENCE</scope>
    <source>
        <strain evidence="2">GVMAG-S-3300012000-57</strain>
    </source>
</reference>
<evidence type="ECO:0000313" key="2">
    <source>
        <dbReference type="EMBL" id="QHU17061.1"/>
    </source>
</evidence>
<feature type="region of interest" description="Disordered" evidence="1">
    <location>
        <begin position="347"/>
        <end position="451"/>
    </location>
</feature>
<accession>A0A6C0KIS2</accession>
<feature type="compositionally biased region" description="Low complexity" evidence="1">
    <location>
        <begin position="432"/>
        <end position="443"/>
    </location>
</feature>
<dbReference type="EMBL" id="MN740898">
    <property type="protein sequence ID" value="QHU17061.1"/>
    <property type="molecule type" value="Genomic_DNA"/>
</dbReference>
<sequence>MNSVKDMFSRLTTITPLEKQPENVITTVDSESAESINVIENPTLEHGFYEKTASSESINVIENPTLEHGFDENLSLSSESSPNRSWNSSPDIESVYIYHTDTNYNYREFFYLHENRLAKEYTCYDTKNIHICTFAMNHSCSYQEDPLPFLQFLLAPSENKWVFPHFQFQCSQQLDFENTQNYFLNACIKCMLDSFVIEGHLNKLENINKLYRGYIECGENDIVVVFDMTSFVDFMLRKQTMWFIVSEVSNQNIVSSFVSDFFGKHAYMTRVETQHNVVMELPHMLYLYDVERREHMKHPLTLLEPRSFHPLYGHFYYFVKEHPEGSPQQYVRCAVFMENITVVDEESEPFSHITEDSVLPGSPSKDLGDSVLPGSPSNDLGDSVLPGSPSNDLGDSVLPGSPSNDLGDSVLESSPSKDLGDSVSSEESMVADDNSYESSSENSTIDVDDILSDKSSEDSLDELLESDVVKEPVVPEMKKPLESSSHRVENSSLLPFSSIIIFSEGDTKVWCVKTESLFIPLNI</sequence>
<proteinExistence type="predicted"/>
<name>A0A6C0KIS2_9ZZZZ</name>
<organism evidence="2">
    <name type="scientific">viral metagenome</name>
    <dbReference type="NCBI Taxonomy" id="1070528"/>
    <lineage>
        <taxon>unclassified sequences</taxon>
        <taxon>metagenomes</taxon>
        <taxon>organismal metagenomes</taxon>
    </lineage>
</organism>
<protein>
    <submittedName>
        <fullName evidence="2">Uncharacterized protein</fullName>
    </submittedName>
</protein>
<feature type="compositionally biased region" description="Polar residues" evidence="1">
    <location>
        <begin position="401"/>
        <end position="427"/>
    </location>
</feature>
<dbReference type="AlphaFoldDB" id="A0A6C0KIS2"/>